<accession>A0A158L1P3</accession>
<name>A0A158L1P3_9BURK</name>
<dbReference type="InterPro" id="IPR029058">
    <property type="entry name" value="AB_hydrolase_fold"/>
</dbReference>
<sequence>MVRACDEAVFQAHLIATCFKRSLDLLPLEKPILNDIRRATSETLHTLARWLMHTTGHPDEPLVHSVVEHYAVPLTQTCDIFDRAAKLLSRGASPETDPAYGVGRFAGISREVRGFADEVPPKNSVRWYRRPLLPLYTLLRFPRRRTLEAWRALQRDEAFFVGELFGTVWNLREEYEARKITDLPNRTGFLDRGESRALAHRRESRGMHFGVAPQKQRVFFATNRSVISDRHIREVSFCNGRGLGDLKCGVASVSIPAIHNIGQVERPPQFLTLSFSELADKHILVSSRLLLAPDDWIDSARRALSSETGSSALVFIHGYSVTFDEALRRTAALGADLRFAGLLACFSWSSEGSVSGYVADLDNADLAAPQLTEFLQMMRDEVGADNVHIIAHSMGNRVLVKALRGLSVSSAGHLGEVVMAAPDVDCDVFKASVAGFLGKARRYTLYGSKHDIALAVSRYIRRKYPRIGDGGKRVFVIEGVDTIDASAVTGDILGLNHSYALVKRPVVSDLHYVIRTSTPANDRAGLAPKVKNGLPYWLLRA</sequence>
<evidence type="ECO:0000313" key="2">
    <source>
        <dbReference type="Proteomes" id="UP000054770"/>
    </source>
</evidence>
<dbReference type="Proteomes" id="UP000054770">
    <property type="component" value="Unassembled WGS sequence"/>
</dbReference>
<gene>
    <name evidence="1" type="ORF">AWB68_08356</name>
</gene>
<reference evidence="1" key="1">
    <citation type="submission" date="2016-01" db="EMBL/GenBank/DDBJ databases">
        <authorList>
            <person name="Peeters C."/>
        </authorList>
    </citation>
    <scope>NUCLEOTIDE SEQUENCE [LARGE SCALE GENOMIC DNA]</scope>
    <source>
        <strain evidence="1">LMG 22940</strain>
    </source>
</reference>
<dbReference type="Pfam" id="PF05990">
    <property type="entry name" value="DUF900"/>
    <property type="match status" value="1"/>
</dbReference>
<evidence type="ECO:0008006" key="3">
    <source>
        <dbReference type="Google" id="ProtNLM"/>
    </source>
</evidence>
<dbReference type="AlphaFoldDB" id="A0A158L1P3"/>
<dbReference type="PANTHER" id="PTHR36513">
    <property type="entry name" value="ABC TRANSMEMBRANE TYPE-1 DOMAIN-CONTAINING PROTEIN"/>
    <property type="match status" value="1"/>
</dbReference>
<dbReference type="PANTHER" id="PTHR36513:SF1">
    <property type="entry name" value="TRANSMEMBRANE PROTEIN"/>
    <property type="match status" value="1"/>
</dbReference>
<comment type="caution">
    <text evidence="1">The sequence shown here is derived from an EMBL/GenBank/DDBJ whole genome shotgun (WGS) entry which is preliminary data.</text>
</comment>
<organism evidence="1 2">
    <name type="scientific">Caballeronia choica</name>
    <dbReference type="NCBI Taxonomy" id="326476"/>
    <lineage>
        <taxon>Bacteria</taxon>
        <taxon>Pseudomonadati</taxon>
        <taxon>Pseudomonadota</taxon>
        <taxon>Betaproteobacteria</taxon>
        <taxon>Burkholderiales</taxon>
        <taxon>Burkholderiaceae</taxon>
        <taxon>Caballeronia</taxon>
    </lineage>
</organism>
<dbReference type="EMBL" id="FCON02000279">
    <property type="protein sequence ID" value="SAL87307.1"/>
    <property type="molecule type" value="Genomic_DNA"/>
</dbReference>
<dbReference type="Gene3D" id="3.40.50.1820">
    <property type="entry name" value="alpha/beta hydrolase"/>
    <property type="match status" value="1"/>
</dbReference>
<keyword evidence="2" id="KW-1185">Reference proteome</keyword>
<proteinExistence type="predicted"/>
<evidence type="ECO:0000313" key="1">
    <source>
        <dbReference type="EMBL" id="SAL87307.1"/>
    </source>
</evidence>
<dbReference type="SUPFAM" id="SSF53474">
    <property type="entry name" value="alpha/beta-Hydrolases"/>
    <property type="match status" value="1"/>
</dbReference>
<protein>
    <recommendedName>
        <fullName evidence="3">Alpha/beta hydrolase</fullName>
    </recommendedName>
</protein>
<dbReference type="RefSeq" id="WP_087650077.1">
    <property type="nucleotide sequence ID" value="NZ_FCON02000279.1"/>
</dbReference>
<dbReference type="InterPro" id="IPR010297">
    <property type="entry name" value="DUF900_hydrolase"/>
</dbReference>